<comment type="catalytic activity">
    <reaction evidence="7 8">
        <text>(1S,2R)-1-C-(indol-3-yl)glycerol 3-phosphate + L-serine = D-glyceraldehyde 3-phosphate + L-tryptophan + H2O</text>
        <dbReference type="Rhea" id="RHEA:10532"/>
        <dbReference type="ChEBI" id="CHEBI:15377"/>
        <dbReference type="ChEBI" id="CHEBI:33384"/>
        <dbReference type="ChEBI" id="CHEBI:57912"/>
        <dbReference type="ChEBI" id="CHEBI:58866"/>
        <dbReference type="ChEBI" id="CHEBI:59776"/>
        <dbReference type="EC" id="4.2.1.20"/>
    </reaction>
</comment>
<dbReference type="EC" id="4.2.1.20" evidence="8"/>
<evidence type="ECO:0000256" key="1">
    <source>
        <dbReference type="ARBA" id="ARBA00004733"/>
    </source>
</evidence>
<evidence type="ECO:0000256" key="5">
    <source>
        <dbReference type="ARBA" id="ARBA00023141"/>
    </source>
</evidence>
<organism evidence="10 11">
    <name type="scientific">Taibaiella chishuiensis</name>
    <dbReference type="NCBI Taxonomy" id="1434707"/>
    <lineage>
        <taxon>Bacteria</taxon>
        <taxon>Pseudomonadati</taxon>
        <taxon>Bacteroidota</taxon>
        <taxon>Chitinophagia</taxon>
        <taxon>Chitinophagales</taxon>
        <taxon>Chitinophagaceae</taxon>
        <taxon>Taibaiella</taxon>
    </lineage>
</organism>
<dbReference type="GO" id="GO:0005829">
    <property type="term" value="C:cytosol"/>
    <property type="evidence" value="ECO:0007669"/>
    <property type="project" value="TreeGrafter"/>
</dbReference>
<sequence>MNRIDHLFQNREQPVLSVYFTAGYPGRDDTREIILSLDAAGADMLEIGIPFSDPVADGPVIQDSSAIALRNGMSIGLLFRQLQGIRDETAIPLVLMGYVNPVLQYGMERFCADAKAAGIDGLIIPDLPVREYALHYKDIVEASGLHMIFLVTPATPADRLQEIDRLSRGFIYLVTAAGTTGGALSGSDEQQAYFEHIGRSGLTQPLVAGFGISNKQDFNRVCQYTRGAIVGSAFIRMLGAANTDLRGNIAEFVQAFR</sequence>
<dbReference type="OrthoDB" id="9804578at2"/>
<dbReference type="HAMAP" id="MF_00131">
    <property type="entry name" value="Trp_synth_alpha"/>
    <property type="match status" value="1"/>
</dbReference>
<reference evidence="10 11" key="1">
    <citation type="submission" date="2018-03" db="EMBL/GenBank/DDBJ databases">
        <title>Genomic Encyclopedia of Type Strains, Phase III (KMG-III): the genomes of soil and plant-associated and newly described type strains.</title>
        <authorList>
            <person name="Whitman W."/>
        </authorList>
    </citation>
    <scope>NUCLEOTIDE SEQUENCE [LARGE SCALE GENOMIC DNA]</scope>
    <source>
        <strain evidence="10 11">CGMCC 1.12700</strain>
    </source>
</reference>
<dbReference type="InterPro" id="IPR002028">
    <property type="entry name" value="Trp_synthase_suA"/>
</dbReference>
<keyword evidence="6 8" id="KW-0456">Lyase</keyword>
<comment type="similarity">
    <text evidence="8 9">Belongs to the TrpA family.</text>
</comment>
<dbReference type="PANTHER" id="PTHR43406">
    <property type="entry name" value="TRYPTOPHAN SYNTHASE, ALPHA CHAIN"/>
    <property type="match status" value="1"/>
</dbReference>
<comment type="function">
    <text evidence="8">The alpha subunit is responsible for the aldol cleavage of indoleglycerol phosphate to indole and glyceraldehyde 3-phosphate.</text>
</comment>
<dbReference type="InterPro" id="IPR013785">
    <property type="entry name" value="Aldolase_TIM"/>
</dbReference>
<dbReference type="InterPro" id="IPR011060">
    <property type="entry name" value="RibuloseP-bd_barrel"/>
</dbReference>
<accession>A0A2P8D5U5</accession>
<dbReference type="Gene3D" id="3.20.20.70">
    <property type="entry name" value="Aldolase class I"/>
    <property type="match status" value="1"/>
</dbReference>
<evidence type="ECO:0000256" key="6">
    <source>
        <dbReference type="ARBA" id="ARBA00023239"/>
    </source>
</evidence>
<evidence type="ECO:0000256" key="2">
    <source>
        <dbReference type="ARBA" id="ARBA00011270"/>
    </source>
</evidence>
<dbReference type="EMBL" id="PYGD01000003">
    <property type="protein sequence ID" value="PSK92559.1"/>
    <property type="molecule type" value="Genomic_DNA"/>
</dbReference>
<dbReference type="GO" id="GO:0004834">
    <property type="term" value="F:tryptophan synthase activity"/>
    <property type="evidence" value="ECO:0007669"/>
    <property type="project" value="UniProtKB-UniRule"/>
</dbReference>
<dbReference type="UniPathway" id="UPA00035">
    <property type="reaction ID" value="UER00044"/>
</dbReference>
<dbReference type="RefSeq" id="WP_106522746.1">
    <property type="nucleotide sequence ID" value="NZ_PYGD01000003.1"/>
</dbReference>
<dbReference type="Proteomes" id="UP000240572">
    <property type="component" value="Unassembled WGS sequence"/>
</dbReference>
<evidence type="ECO:0000256" key="8">
    <source>
        <dbReference type="HAMAP-Rule" id="MF_00131"/>
    </source>
</evidence>
<dbReference type="InterPro" id="IPR018204">
    <property type="entry name" value="Trp_synthase_alpha_AS"/>
</dbReference>
<dbReference type="NCBIfam" id="TIGR00262">
    <property type="entry name" value="trpA"/>
    <property type="match status" value="1"/>
</dbReference>
<evidence type="ECO:0000256" key="3">
    <source>
        <dbReference type="ARBA" id="ARBA00022605"/>
    </source>
</evidence>
<evidence type="ECO:0000256" key="9">
    <source>
        <dbReference type="RuleBase" id="RU003662"/>
    </source>
</evidence>
<evidence type="ECO:0000313" key="11">
    <source>
        <dbReference type="Proteomes" id="UP000240572"/>
    </source>
</evidence>
<gene>
    <name evidence="8" type="primary">trpA</name>
    <name evidence="10" type="ORF">B0I18_103136</name>
</gene>
<evidence type="ECO:0000256" key="7">
    <source>
        <dbReference type="ARBA" id="ARBA00049047"/>
    </source>
</evidence>
<dbReference type="SUPFAM" id="SSF51366">
    <property type="entry name" value="Ribulose-phoshate binding barrel"/>
    <property type="match status" value="1"/>
</dbReference>
<proteinExistence type="inferred from homology"/>
<evidence type="ECO:0000256" key="4">
    <source>
        <dbReference type="ARBA" id="ARBA00022822"/>
    </source>
</evidence>
<keyword evidence="4 8" id="KW-0822">Tryptophan biosynthesis</keyword>
<protein>
    <recommendedName>
        <fullName evidence="8">Tryptophan synthase alpha chain</fullName>
        <ecNumber evidence="8">4.2.1.20</ecNumber>
    </recommendedName>
</protein>
<keyword evidence="11" id="KW-1185">Reference proteome</keyword>
<dbReference type="CDD" id="cd04724">
    <property type="entry name" value="Tryptophan_synthase_alpha"/>
    <property type="match status" value="1"/>
</dbReference>
<keyword evidence="5 8" id="KW-0057">Aromatic amino acid biosynthesis</keyword>
<keyword evidence="3 8" id="KW-0028">Amino-acid biosynthesis</keyword>
<feature type="active site" description="Proton acceptor" evidence="8">
    <location>
        <position position="57"/>
    </location>
</feature>
<dbReference type="PROSITE" id="PS00167">
    <property type="entry name" value="TRP_SYNTHASE_ALPHA"/>
    <property type="match status" value="1"/>
</dbReference>
<evidence type="ECO:0000313" key="10">
    <source>
        <dbReference type="EMBL" id="PSK92559.1"/>
    </source>
</evidence>
<feature type="active site" description="Proton acceptor" evidence="8">
    <location>
        <position position="46"/>
    </location>
</feature>
<name>A0A2P8D5U5_9BACT</name>
<comment type="subunit">
    <text evidence="2 8">Tetramer of two alpha and two beta chains.</text>
</comment>
<comment type="caution">
    <text evidence="10">The sequence shown here is derived from an EMBL/GenBank/DDBJ whole genome shotgun (WGS) entry which is preliminary data.</text>
</comment>
<dbReference type="PANTHER" id="PTHR43406:SF1">
    <property type="entry name" value="TRYPTOPHAN SYNTHASE ALPHA CHAIN, CHLOROPLASTIC"/>
    <property type="match status" value="1"/>
</dbReference>
<dbReference type="Pfam" id="PF00290">
    <property type="entry name" value="Trp_syntA"/>
    <property type="match status" value="1"/>
</dbReference>
<dbReference type="AlphaFoldDB" id="A0A2P8D5U5"/>
<comment type="pathway">
    <text evidence="1 8">Amino-acid biosynthesis; L-tryptophan biosynthesis; L-tryptophan from chorismate: step 5/5.</text>
</comment>